<gene>
    <name evidence="2" type="primary">OJ000315_02.6</name>
</gene>
<dbReference type="EMBL" id="AL731639">
    <property type="protein sequence ID" value="CAE05361.3"/>
    <property type="molecule type" value="Genomic_DNA"/>
</dbReference>
<sequence length="128" mass="12892">MERAARRGSSGGTGLGGAARHGARGDDGDGSAVATGRCAVRWDGATGWRRATRGGTAVAAVRGARRWTAARRRDGNDGDGGAGLGAARCGDGDGVGRGEAERRAGREGNAAKEGLGLGDLVEHFRVYS</sequence>
<accession>Q7F8W5</accession>
<reference evidence="3" key="1">
    <citation type="journal article" date="2005" name="Nature">
        <title>The map-based sequence of the rice genome.</title>
        <authorList>
            <consortium name="International rice genome sequencing project (IRGSP)"/>
            <person name="Matsumoto T."/>
            <person name="Wu J."/>
            <person name="Kanamori H."/>
            <person name="Katayose Y."/>
            <person name="Fujisawa M."/>
            <person name="Namiki N."/>
            <person name="Mizuno H."/>
            <person name="Yamamoto K."/>
            <person name="Antonio B.A."/>
            <person name="Baba T."/>
            <person name="Sakata K."/>
            <person name="Nagamura Y."/>
            <person name="Aoki H."/>
            <person name="Arikawa K."/>
            <person name="Arita K."/>
            <person name="Bito T."/>
            <person name="Chiden Y."/>
            <person name="Fujitsuka N."/>
            <person name="Fukunaka R."/>
            <person name="Hamada M."/>
            <person name="Harada C."/>
            <person name="Hayashi A."/>
            <person name="Hijishita S."/>
            <person name="Honda M."/>
            <person name="Hosokawa S."/>
            <person name="Ichikawa Y."/>
            <person name="Idonuma A."/>
            <person name="Iijima M."/>
            <person name="Ikeda M."/>
            <person name="Ikeno M."/>
            <person name="Ito K."/>
            <person name="Ito S."/>
            <person name="Ito T."/>
            <person name="Ito Y."/>
            <person name="Ito Y."/>
            <person name="Iwabuchi A."/>
            <person name="Kamiya K."/>
            <person name="Karasawa W."/>
            <person name="Kurita K."/>
            <person name="Katagiri S."/>
            <person name="Kikuta A."/>
            <person name="Kobayashi H."/>
            <person name="Kobayashi N."/>
            <person name="Machita K."/>
            <person name="Maehara T."/>
            <person name="Masukawa M."/>
            <person name="Mizubayashi T."/>
            <person name="Mukai Y."/>
            <person name="Nagasaki H."/>
            <person name="Nagata Y."/>
            <person name="Naito S."/>
            <person name="Nakashima M."/>
            <person name="Nakama Y."/>
            <person name="Nakamichi Y."/>
            <person name="Nakamura M."/>
            <person name="Meguro A."/>
            <person name="Negishi M."/>
            <person name="Ohta I."/>
            <person name="Ohta T."/>
            <person name="Okamoto M."/>
            <person name="Ono N."/>
            <person name="Saji S."/>
            <person name="Sakaguchi M."/>
            <person name="Sakai K."/>
            <person name="Shibata M."/>
            <person name="Shimokawa T."/>
            <person name="Song J."/>
            <person name="Takazaki Y."/>
            <person name="Terasawa K."/>
            <person name="Tsugane M."/>
            <person name="Tsuji K."/>
            <person name="Ueda S."/>
            <person name="Waki K."/>
            <person name="Yamagata H."/>
            <person name="Yamamoto M."/>
            <person name="Yamamoto S."/>
            <person name="Yamane H."/>
            <person name="Yoshiki S."/>
            <person name="Yoshihara R."/>
            <person name="Yukawa K."/>
            <person name="Zhong H."/>
            <person name="Yano M."/>
            <person name="Yuan Q."/>
            <person name="Ouyang S."/>
            <person name="Liu J."/>
            <person name="Jones K.M."/>
            <person name="Gansberger K."/>
            <person name="Moffat K."/>
            <person name="Hill J."/>
            <person name="Bera J."/>
            <person name="Fadrosh D."/>
            <person name="Jin S."/>
            <person name="Johri S."/>
            <person name="Kim M."/>
            <person name="Overton L."/>
            <person name="Reardon M."/>
            <person name="Tsitrin T."/>
            <person name="Vuong H."/>
            <person name="Weaver B."/>
            <person name="Ciecko A."/>
            <person name="Tallon L."/>
            <person name="Jackson J."/>
            <person name="Pai G."/>
            <person name="Aken S.V."/>
            <person name="Utterback T."/>
            <person name="Reidmuller S."/>
            <person name="Feldblyum T."/>
            <person name="Hsiao J."/>
            <person name="Zismann V."/>
            <person name="Iobst S."/>
            <person name="de Vazeille A.R."/>
            <person name="Buell C.R."/>
            <person name="Ying K."/>
            <person name="Li Y."/>
            <person name="Lu T."/>
            <person name="Huang Y."/>
            <person name="Zhao Q."/>
            <person name="Feng Q."/>
            <person name="Zhang L."/>
            <person name="Zhu J."/>
            <person name="Weng Q."/>
            <person name="Mu J."/>
            <person name="Lu Y."/>
            <person name="Fan D."/>
            <person name="Liu Y."/>
            <person name="Guan J."/>
            <person name="Zhang Y."/>
            <person name="Yu S."/>
            <person name="Liu X."/>
            <person name="Zhang Y."/>
            <person name="Hong G."/>
            <person name="Han B."/>
            <person name="Choisne N."/>
            <person name="Demange N."/>
            <person name="Orjeda G."/>
            <person name="Samain S."/>
            <person name="Cattolico L."/>
            <person name="Pelletier E."/>
            <person name="Couloux A."/>
            <person name="Segurens B."/>
            <person name="Wincker P."/>
            <person name="D'Hont A."/>
            <person name="Scarpelli C."/>
            <person name="Weissenbach J."/>
            <person name="Salanoubat M."/>
            <person name="Quetier F."/>
            <person name="Yu Y."/>
            <person name="Kim H.R."/>
            <person name="Rambo T."/>
            <person name="Currie J."/>
            <person name="Collura K."/>
            <person name="Luo M."/>
            <person name="Yang T."/>
            <person name="Ammiraju J.S.S."/>
            <person name="Engler F."/>
            <person name="Soderlund C."/>
            <person name="Wing R.A."/>
            <person name="Palmer L.E."/>
            <person name="de la Bastide M."/>
            <person name="Spiegel L."/>
            <person name="Nascimento L."/>
            <person name="Zutavern T."/>
            <person name="O'Shaughnessy A."/>
            <person name="Dike S."/>
            <person name="Dedhia N."/>
            <person name="Preston R."/>
            <person name="Balija V."/>
            <person name="McCombie W.R."/>
            <person name="Chow T."/>
            <person name="Chen H."/>
            <person name="Chung M."/>
            <person name="Chen C."/>
            <person name="Shaw J."/>
            <person name="Wu H."/>
            <person name="Hsiao K."/>
            <person name="Chao Y."/>
            <person name="Chu M."/>
            <person name="Cheng C."/>
            <person name="Hour A."/>
            <person name="Lee P."/>
            <person name="Lin S."/>
            <person name="Lin Y."/>
            <person name="Liou J."/>
            <person name="Liu S."/>
            <person name="Hsing Y."/>
            <person name="Raghuvanshi S."/>
            <person name="Mohanty A."/>
            <person name="Bharti A.K."/>
            <person name="Gaur A."/>
            <person name="Gupta V."/>
            <person name="Kumar D."/>
            <person name="Ravi V."/>
            <person name="Vij S."/>
            <person name="Kapur A."/>
            <person name="Khurana P."/>
            <person name="Khurana P."/>
            <person name="Khurana J.P."/>
            <person name="Tyagi A.K."/>
            <person name="Gaikwad K."/>
            <person name="Singh A."/>
            <person name="Dalal V."/>
            <person name="Srivastava S."/>
            <person name="Dixit A."/>
            <person name="Pal A.K."/>
            <person name="Ghazi I.A."/>
            <person name="Yadav M."/>
            <person name="Pandit A."/>
            <person name="Bhargava A."/>
            <person name="Sureshbabu K."/>
            <person name="Batra K."/>
            <person name="Sharma T.R."/>
            <person name="Mohapatra T."/>
            <person name="Singh N.K."/>
            <person name="Messing J."/>
            <person name="Nelson A.B."/>
            <person name="Fuks G."/>
            <person name="Kavchok S."/>
            <person name="Keizer G."/>
            <person name="Linton E."/>
            <person name="Llaca V."/>
            <person name="Song R."/>
            <person name="Tanyolac B."/>
            <person name="Young S."/>
            <person name="Ho-Il K."/>
            <person name="Hahn J.H."/>
            <person name="Sangsakoo G."/>
            <person name="Vanavichit A."/>
            <person name="de Mattos Luiz.A.T."/>
            <person name="Zimmer P.D."/>
            <person name="Malone G."/>
            <person name="Dellagostin O."/>
            <person name="de Oliveira A.C."/>
            <person name="Bevan M."/>
            <person name="Bancroft I."/>
            <person name="Minx P."/>
            <person name="Cordum H."/>
            <person name="Wilson R."/>
            <person name="Cheng Z."/>
            <person name="Jin W."/>
            <person name="Jiang J."/>
            <person name="Leong S.A."/>
            <person name="Iwama H."/>
            <person name="Gojobori T."/>
            <person name="Itoh T."/>
            <person name="Niimura Y."/>
            <person name="Fujii Y."/>
            <person name="Habara T."/>
            <person name="Sakai H."/>
            <person name="Sato Y."/>
            <person name="Wilson G."/>
            <person name="Kumar K."/>
            <person name="McCouch S."/>
            <person name="Juretic N."/>
            <person name="Hoen D."/>
            <person name="Wright S."/>
            <person name="Bruskiewich R."/>
            <person name="Bureau T."/>
            <person name="Miyao A."/>
            <person name="Hirochika H."/>
            <person name="Nishikawa T."/>
            <person name="Kadowaki K."/>
            <person name="Sugiura M."/>
            <person name="Burr B."/>
            <person name="Sasaki T."/>
        </authorList>
    </citation>
    <scope>NUCLEOTIDE SEQUENCE [LARGE SCALE GENOMIC DNA]</scope>
    <source>
        <strain evidence="3">cv. Nipponbare</strain>
    </source>
</reference>
<evidence type="ECO:0000313" key="2">
    <source>
        <dbReference type="EMBL" id="CAE05361.3"/>
    </source>
</evidence>
<name>Q7F8W5_ORYSJ</name>
<feature type="compositionally biased region" description="Gly residues" evidence="1">
    <location>
        <begin position="9"/>
        <end position="19"/>
    </location>
</feature>
<feature type="region of interest" description="Disordered" evidence="1">
    <location>
        <begin position="1"/>
        <end position="32"/>
    </location>
</feature>
<organism evidence="2 3">
    <name type="scientific">Oryza sativa subsp. japonica</name>
    <name type="common">Rice</name>
    <dbReference type="NCBI Taxonomy" id="39947"/>
    <lineage>
        <taxon>Eukaryota</taxon>
        <taxon>Viridiplantae</taxon>
        <taxon>Streptophyta</taxon>
        <taxon>Embryophyta</taxon>
        <taxon>Tracheophyta</taxon>
        <taxon>Spermatophyta</taxon>
        <taxon>Magnoliopsida</taxon>
        <taxon>Liliopsida</taxon>
        <taxon>Poales</taxon>
        <taxon>Poaceae</taxon>
        <taxon>BOP clade</taxon>
        <taxon>Oryzoideae</taxon>
        <taxon>Oryzeae</taxon>
        <taxon>Oryzinae</taxon>
        <taxon>Oryza</taxon>
        <taxon>Oryza sativa</taxon>
    </lineage>
</organism>
<feature type="compositionally biased region" description="Basic and acidic residues" evidence="1">
    <location>
        <begin position="90"/>
        <end position="110"/>
    </location>
</feature>
<proteinExistence type="predicted"/>
<dbReference type="Proteomes" id="UP000000763">
    <property type="component" value="Chromosome 4"/>
</dbReference>
<dbReference type="AlphaFoldDB" id="Q7F8W5"/>
<protein>
    <submittedName>
        <fullName evidence="2">OJ000315_02.6 protein</fullName>
    </submittedName>
</protein>
<evidence type="ECO:0000256" key="1">
    <source>
        <dbReference type="SAM" id="MobiDB-lite"/>
    </source>
</evidence>
<evidence type="ECO:0000313" key="3">
    <source>
        <dbReference type="Proteomes" id="UP000000763"/>
    </source>
</evidence>
<reference evidence="3" key="2">
    <citation type="journal article" date="2008" name="Nucleic Acids Res.">
        <title>The rice annotation project database (RAP-DB): 2008 update.</title>
        <authorList>
            <consortium name="The rice annotation project (RAP)"/>
        </authorList>
    </citation>
    <scope>GENOME REANNOTATION</scope>
    <source>
        <strain evidence="3">cv. Nipponbare</strain>
    </source>
</reference>
<feature type="region of interest" description="Disordered" evidence="1">
    <location>
        <begin position="65"/>
        <end position="112"/>
    </location>
</feature>